<gene>
    <name evidence="2" type="ORF">AVDCRST_MAG73-2998</name>
</gene>
<feature type="non-terminal residue" evidence="2">
    <location>
        <position position="1"/>
    </location>
</feature>
<dbReference type="EMBL" id="CADCWE010000200">
    <property type="protein sequence ID" value="CAA9552527.1"/>
    <property type="molecule type" value="Genomic_DNA"/>
</dbReference>
<feature type="region of interest" description="Disordered" evidence="1">
    <location>
        <begin position="1"/>
        <end position="44"/>
    </location>
</feature>
<dbReference type="AlphaFoldDB" id="A0A6J4UJQ9"/>
<feature type="non-terminal residue" evidence="2">
    <location>
        <position position="44"/>
    </location>
</feature>
<evidence type="ECO:0000313" key="2">
    <source>
        <dbReference type="EMBL" id="CAA9552527.1"/>
    </source>
</evidence>
<sequence length="44" mass="4337">GDGGAQPRLPVDAGPVLDDHPGRPGGEPDRRSALRPVGPAGAVV</sequence>
<proteinExistence type="predicted"/>
<accession>A0A6J4UJQ9</accession>
<protein>
    <submittedName>
        <fullName evidence="2">Chitobiose ABC transporter, permease protein 1</fullName>
    </submittedName>
</protein>
<name>A0A6J4UJQ9_9BACT</name>
<evidence type="ECO:0000256" key="1">
    <source>
        <dbReference type="SAM" id="MobiDB-lite"/>
    </source>
</evidence>
<organism evidence="2">
    <name type="scientific">uncultured Thermomicrobiales bacterium</name>
    <dbReference type="NCBI Taxonomy" id="1645740"/>
    <lineage>
        <taxon>Bacteria</taxon>
        <taxon>Pseudomonadati</taxon>
        <taxon>Thermomicrobiota</taxon>
        <taxon>Thermomicrobia</taxon>
        <taxon>Thermomicrobiales</taxon>
        <taxon>environmental samples</taxon>
    </lineage>
</organism>
<feature type="compositionally biased region" description="Basic and acidic residues" evidence="1">
    <location>
        <begin position="17"/>
        <end position="32"/>
    </location>
</feature>
<reference evidence="2" key="1">
    <citation type="submission" date="2020-02" db="EMBL/GenBank/DDBJ databases">
        <authorList>
            <person name="Meier V. D."/>
        </authorList>
    </citation>
    <scope>NUCLEOTIDE SEQUENCE</scope>
    <source>
        <strain evidence="2">AVDCRST_MAG73</strain>
    </source>
</reference>